<dbReference type="OrthoDB" id="1046782at2759"/>
<accession>A0A8S0W4R1</accession>
<organism evidence="3 4">
    <name type="scientific">Cyclocybe aegerita</name>
    <name type="common">Black poplar mushroom</name>
    <name type="synonym">Agrocybe aegerita</name>
    <dbReference type="NCBI Taxonomy" id="1973307"/>
    <lineage>
        <taxon>Eukaryota</taxon>
        <taxon>Fungi</taxon>
        <taxon>Dikarya</taxon>
        <taxon>Basidiomycota</taxon>
        <taxon>Agaricomycotina</taxon>
        <taxon>Agaricomycetes</taxon>
        <taxon>Agaricomycetidae</taxon>
        <taxon>Agaricales</taxon>
        <taxon>Agaricineae</taxon>
        <taxon>Bolbitiaceae</taxon>
        <taxon>Cyclocybe</taxon>
    </lineage>
</organism>
<evidence type="ECO:0000313" key="4">
    <source>
        <dbReference type="Proteomes" id="UP000467700"/>
    </source>
</evidence>
<feature type="domain" description="Rhamnogalacturonase A/B/Epimerase-like pectate lyase" evidence="2">
    <location>
        <begin position="66"/>
        <end position="293"/>
    </location>
</feature>
<evidence type="ECO:0000313" key="3">
    <source>
        <dbReference type="EMBL" id="CAA7270475.1"/>
    </source>
</evidence>
<feature type="chain" id="PRO_5035786679" description="Rhamnogalacturonase A/B/Epimerase-like pectate lyase domain-containing protein" evidence="1">
    <location>
        <begin position="23"/>
        <end position="805"/>
    </location>
</feature>
<dbReference type="EMBL" id="CACVBS010000090">
    <property type="protein sequence ID" value="CAA7270475.1"/>
    <property type="molecule type" value="Genomic_DNA"/>
</dbReference>
<dbReference type="InterPro" id="IPR024535">
    <property type="entry name" value="RHGA/B-epi-like_pectate_lyase"/>
</dbReference>
<dbReference type="InterPro" id="IPR012334">
    <property type="entry name" value="Pectin_lyas_fold"/>
</dbReference>
<dbReference type="InterPro" id="IPR039279">
    <property type="entry name" value="QRT3-like"/>
</dbReference>
<dbReference type="PANTHER" id="PTHR33928:SF2">
    <property type="entry name" value="PECTATE LYASE SUPERFAMILY PROTEIN DOMAIN-CONTAINING PROTEIN-RELATED"/>
    <property type="match status" value="1"/>
</dbReference>
<evidence type="ECO:0000259" key="2">
    <source>
        <dbReference type="Pfam" id="PF12708"/>
    </source>
</evidence>
<keyword evidence="1" id="KW-0732">Signal</keyword>
<name>A0A8S0W4R1_CYCAE</name>
<sequence>MRVRLSFGTTTVVLALASLVSAQLGSTCTTPLGAGTSGPNDPFWRETIKHQGRSPFNPNPNGYVVFRNVKDFGAVGNGVADDTAAINAAITSGGRCGGGGCRSSTVSPAIVYFPRGTYLVSAPIVPYYYTQLIGDAKNPPTLLAAASFDGMAVIDANPYIPGGNGAQYWTNQNNFHRSVRNFVIDVRRVPPERPQGTGIHWQVAQATSLINIVYYMSDAPNTAHQGIWMENGSGGFMGDMVFNGGKFGIWGGNQQFTVRNITINNAQTCIYSSWNWGWTYQGLTFNNCQIGFDIATGGLTEATQTTGALAIIDAVITNVPIFIRNSHPSNNALAGSLVLNNVRLNNVPVAVGVVGGAVALNGGTTTITSWGQGNVYRGTNPGGLFTKGNIPAPMKPASLLDSAGRIVSRTHPQYEAYAVSQFVSVKDNGARGDGVTDDTAALRDIFAKYSGCKIIFFDAGTYVVTDTLTIPAGTRMVGEAWTILAGRGPSFQDQNNPKVMFRVGEAGSQGIMEITDIVFTTIGPAGGAIVVEWNVKEPAGVKAGAGMWDSHIRTAGAAGTNLEADRCPTSGAGGFAACSAAFMSLHLTPQSTAYLEGTWVWLSDHDLDLPGERRISVYSGRGILSESQGPVWLIGTGTSMFLSPTQEFRAHAFLIGSEHHTIYQYNLVNAANHYMGLIQTESPYFQPNPVSPTPFSINAAYKDPTPYSPNPSAWALHIKTSRNILIFGAGLYSFFTNYAQTCLATSTCQSQLANIDSLSASTGINIYSLSTVGTTYQISVNSGGIVNQASNVNGFASTLTSWSPN</sequence>
<proteinExistence type="predicted"/>
<protein>
    <recommendedName>
        <fullName evidence="2">Rhamnogalacturonase A/B/Epimerase-like pectate lyase domain-containing protein</fullName>
    </recommendedName>
</protein>
<dbReference type="AlphaFoldDB" id="A0A8S0W4R1"/>
<dbReference type="Pfam" id="PF12708">
    <property type="entry name" value="Pect-lyase_RHGA_epim"/>
    <property type="match status" value="2"/>
</dbReference>
<comment type="caution">
    <text evidence="3">The sequence shown here is derived from an EMBL/GenBank/DDBJ whole genome shotgun (WGS) entry which is preliminary data.</text>
</comment>
<dbReference type="CDD" id="cd23668">
    <property type="entry name" value="GH55_beta13glucanase-like"/>
    <property type="match status" value="1"/>
</dbReference>
<dbReference type="GO" id="GO:0004650">
    <property type="term" value="F:polygalacturonase activity"/>
    <property type="evidence" value="ECO:0007669"/>
    <property type="project" value="InterPro"/>
</dbReference>
<feature type="signal peptide" evidence="1">
    <location>
        <begin position="1"/>
        <end position="22"/>
    </location>
</feature>
<dbReference type="PANTHER" id="PTHR33928">
    <property type="entry name" value="POLYGALACTURONASE QRT3"/>
    <property type="match status" value="1"/>
</dbReference>
<reference evidence="3 4" key="1">
    <citation type="submission" date="2020-01" db="EMBL/GenBank/DDBJ databases">
        <authorList>
            <person name="Gupta K D."/>
        </authorList>
    </citation>
    <scope>NUCLEOTIDE SEQUENCE [LARGE SCALE GENOMIC DNA]</scope>
</reference>
<evidence type="ECO:0000256" key="1">
    <source>
        <dbReference type="SAM" id="SignalP"/>
    </source>
</evidence>
<keyword evidence="4" id="KW-1185">Reference proteome</keyword>
<dbReference type="Proteomes" id="UP000467700">
    <property type="component" value="Unassembled WGS sequence"/>
</dbReference>
<gene>
    <name evidence="3" type="ORF">AAE3_LOCUS12540</name>
</gene>
<dbReference type="InterPro" id="IPR011050">
    <property type="entry name" value="Pectin_lyase_fold/virulence"/>
</dbReference>
<dbReference type="SUPFAM" id="SSF51126">
    <property type="entry name" value="Pectin lyase-like"/>
    <property type="match status" value="2"/>
</dbReference>
<dbReference type="Gene3D" id="2.160.20.10">
    <property type="entry name" value="Single-stranded right-handed beta-helix, Pectin lyase-like"/>
    <property type="match status" value="2"/>
</dbReference>
<feature type="domain" description="Rhamnogalacturonase A/B/Epimerase-like pectate lyase" evidence="2">
    <location>
        <begin position="422"/>
        <end position="480"/>
    </location>
</feature>